<proteinExistence type="inferred from homology"/>
<dbReference type="PANTHER" id="PTHR30221">
    <property type="entry name" value="SMALL-CONDUCTANCE MECHANOSENSITIVE CHANNEL"/>
    <property type="match status" value="1"/>
</dbReference>
<evidence type="ECO:0000313" key="11">
    <source>
        <dbReference type="Proteomes" id="UP000003586"/>
    </source>
</evidence>
<dbReference type="Pfam" id="PF00924">
    <property type="entry name" value="MS_channel_2nd"/>
    <property type="match status" value="1"/>
</dbReference>
<dbReference type="InterPro" id="IPR011066">
    <property type="entry name" value="MscS_channel_C_sf"/>
</dbReference>
<dbReference type="Gene3D" id="3.30.70.100">
    <property type="match status" value="1"/>
</dbReference>
<feature type="domain" description="Mechanosensitive ion channel MscS" evidence="8">
    <location>
        <begin position="84"/>
        <end position="149"/>
    </location>
</feature>
<dbReference type="Gene3D" id="2.30.30.60">
    <property type="match status" value="1"/>
</dbReference>
<keyword evidence="6 7" id="KW-0472">Membrane</keyword>
<feature type="domain" description="Mechanosensitive ion channel MscS C-terminal" evidence="9">
    <location>
        <begin position="161"/>
        <end position="236"/>
    </location>
</feature>
<dbReference type="Pfam" id="PF21082">
    <property type="entry name" value="MS_channel_3rd"/>
    <property type="match status" value="1"/>
</dbReference>
<evidence type="ECO:0000256" key="1">
    <source>
        <dbReference type="ARBA" id="ARBA00004651"/>
    </source>
</evidence>
<evidence type="ECO:0000256" key="6">
    <source>
        <dbReference type="ARBA" id="ARBA00023136"/>
    </source>
</evidence>
<dbReference type="EMBL" id="CP007035">
    <property type="protein sequence ID" value="AHF14385.1"/>
    <property type="molecule type" value="Genomic_DNA"/>
</dbReference>
<comment type="similarity">
    <text evidence="2">Belongs to the MscS (TC 1.A.23) family.</text>
</comment>
<evidence type="ECO:0000256" key="7">
    <source>
        <dbReference type="SAM" id="Phobius"/>
    </source>
</evidence>
<dbReference type="SUPFAM" id="SSF82689">
    <property type="entry name" value="Mechanosensitive channel protein MscS (YggB), C-terminal domain"/>
    <property type="match status" value="1"/>
</dbReference>
<dbReference type="PANTHER" id="PTHR30221:SF1">
    <property type="entry name" value="SMALL-CONDUCTANCE MECHANOSENSITIVE CHANNEL"/>
    <property type="match status" value="1"/>
</dbReference>
<dbReference type="Pfam" id="PF05552">
    <property type="entry name" value="MS_channel_1st_1"/>
    <property type="match status" value="1"/>
</dbReference>
<dbReference type="GO" id="GO:0008381">
    <property type="term" value="F:mechanosensitive monoatomic ion channel activity"/>
    <property type="evidence" value="ECO:0007669"/>
    <property type="project" value="InterPro"/>
</dbReference>
<keyword evidence="4 7" id="KW-0812">Transmembrane</keyword>
<reference evidence="10 11" key="1">
    <citation type="submission" date="2013-12" db="EMBL/GenBank/DDBJ databases">
        <authorList>
            <consortium name="DOE Joint Genome Institute"/>
            <person name="Eisen J."/>
            <person name="Huntemann M."/>
            <person name="Han J."/>
            <person name="Chen A."/>
            <person name="Kyrpides N."/>
            <person name="Mavromatis K."/>
            <person name="Markowitz V."/>
            <person name="Palaniappan K."/>
            <person name="Ivanova N."/>
            <person name="Schaumberg A."/>
            <person name="Pati A."/>
            <person name="Liolios K."/>
            <person name="Nordberg H.P."/>
            <person name="Cantor M.N."/>
            <person name="Hua S.X."/>
            <person name="Woyke T."/>
        </authorList>
    </citation>
    <scope>NUCLEOTIDE SEQUENCE [LARGE SCALE GENOMIC DNA]</scope>
    <source>
        <strain evidence="11">DSM 19437</strain>
    </source>
</reference>
<evidence type="ECO:0000256" key="4">
    <source>
        <dbReference type="ARBA" id="ARBA00022692"/>
    </source>
</evidence>
<dbReference type="InterPro" id="IPR045275">
    <property type="entry name" value="MscS_archaea/bacteria_type"/>
</dbReference>
<sequence length="250" mass="26718">MIGAIILYVVGTWVINKIAALLRNLFSKRHFDKSLQTFLISVLKATLLLLLFLAIVGMLGVPITGFAALLAGAGLAIGAALNGSLGNLAGGVMIMIFKPFKVGEVIEAQGHTGKVLEIGIFNTSILSGENKVVILPNGGLSTGVISNYNTHGNLRVDILLTVAGSQDIETARRIALETVSKNPLVLEDPAPEVKVLKIDGNGLQLGIRPYTTQENYWKVYFAEIENIKNAFDANGVQWPVPTQISINKSA</sequence>
<dbReference type="InterPro" id="IPR049278">
    <property type="entry name" value="MS_channel_C"/>
</dbReference>
<organism evidence="10 11">
    <name type="scientific">Niabella soli DSM 19437</name>
    <dbReference type="NCBI Taxonomy" id="929713"/>
    <lineage>
        <taxon>Bacteria</taxon>
        <taxon>Pseudomonadati</taxon>
        <taxon>Bacteroidota</taxon>
        <taxon>Chitinophagia</taxon>
        <taxon>Chitinophagales</taxon>
        <taxon>Chitinophagaceae</taxon>
        <taxon>Niabella</taxon>
    </lineage>
</organism>
<dbReference type="SUPFAM" id="SSF50182">
    <property type="entry name" value="Sm-like ribonucleoproteins"/>
    <property type="match status" value="1"/>
</dbReference>
<dbReference type="eggNOG" id="COG0668">
    <property type="taxonomic scope" value="Bacteria"/>
</dbReference>
<feature type="transmembrane region" description="Helical" evidence="7">
    <location>
        <begin position="38"/>
        <end position="60"/>
    </location>
</feature>
<evidence type="ECO:0000259" key="9">
    <source>
        <dbReference type="Pfam" id="PF21082"/>
    </source>
</evidence>
<dbReference type="KEGG" id="nso:NIASO_02675"/>
<dbReference type="Proteomes" id="UP000003586">
    <property type="component" value="Chromosome"/>
</dbReference>
<evidence type="ECO:0000313" key="10">
    <source>
        <dbReference type="EMBL" id="AHF14385.1"/>
    </source>
</evidence>
<keyword evidence="5 7" id="KW-1133">Transmembrane helix</keyword>
<gene>
    <name evidence="10" type="ORF">NIASO_02675</name>
</gene>
<dbReference type="InterPro" id="IPR011014">
    <property type="entry name" value="MscS_channel_TM-2"/>
</dbReference>
<dbReference type="Gene3D" id="1.10.287.1260">
    <property type="match status" value="1"/>
</dbReference>
<dbReference type="GO" id="GO:0005886">
    <property type="term" value="C:plasma membrane"/>
    <property type="evidence" value="ECO:0007669"/>
    <property type="project" value="UniProtKB-SubCell"/>
</dbReference>
<dbReference type="InterPro" id="IPR008910">
    <property type="entry name" value="MSC_TM_helix"/>
</dbReference>
<evidence type="ECO:0000256" key="2">
    <source>
        <dbReference type="ARBA" id="ARBA00008017"/>
    </source>
</evidence>
<dbReference type="InterPro" id="IPR006685">
    <property type="entry name" value="MscS_channel_2nd"/>
</dbReference>
<evidence type="ECO:0000259" key="8">
    <source>
        <dbReference type="Pfam" id="PF00924"/>
    </source>
</evidence>
<name>W0EU91_9BACT</name>
<evidence type="ECO:0000256" key="3">
    <source>
        <dbReference type="ARBA" id="ARBA00022475"/>
    </source>
</evidence>
<dbReference type="InterPro" id="IPR023408">
    <property type="entry name" value="MscS_beta-dom_sf"/>
</dbReference>
<feature type="transmembrane region" description="Helical" evidence="7">
    <location>
        <begin position="66"/>
        <end position="97"/>
    </location>
</feature>
<dbReference type="SUPFAM" id="SSF82861">
    <property type="entry name" value="Mechanosensitive channel protein MscS (YggB), transmembrane region"/>
    <property type="match status" value="1"/>
</dbReference>
<accession>W0EU91</accession>
<dbReference type="AlphaFoldDB" id="W0EU91"/>
<comment type="subcellular location">
    <subcellularLocation>
        <location evidence="1">Cell membrane</location>
        <topology evidence="1">Multi-pass membrane protein</topology>
    </subcellularLocation>
</comment>
<dbReference type="STRING" id="929713.NIASO_02675"/>
<protein>
    <submittedName>
        <fullName evidence="10">Mechanosensitive ion channel protein</fullName>
    </submittedName>
</protein>
<dbReference type="HOGENOM" id="CLU_037945_1_1_10"/>
<keyword evidence="11" id="KW-1185">Reference proteome</keyword>
<feature type="transmembrane region" description="Helical" evidence="7">
    <location>
        <begin position="6"/>
        <end position="26"/>
    </location>
</feature>
<dbReference type="InterPro" id="IPR010920">
    <property type="entry name" value="LSM_dom_sf"/>
</dbReference>
<evidence type="ECO:0000256" key="5">
    <source>
        <dbReference type="ARBA" id="ARBA00022989"/>
    </source>
</evidence>
<keyword evidence="3" id="KW-1003">Cell membrane</keyword>